<dbReference type="SUPFAM" id="SSF103196">
    <property type="entry name" value="Roadblock/LC7 domain"/>
    <property type="match status" value="1"/>
</dbReference>
<comment type="caution">
    <text evidence="2">The sequence shown here is derived from an EMBL/GenBank/DDBJ whole genome shotgun (WGS) entry which is preliminary data.</text>
</comment>
<dbReference type="Gene3D" id="3.30.450.30">
    <property type="entry name" value="Dynein light chain 2a, cytoplasmic"/>
    <property type="match status" value="1"/>
</dbReference>
<feature type="domain" description="Roadblock/LAMTOR2" evidence="1">
    <location>
        <begin position="15"/>
        <end position="105"/>
    </location>
</feature>
<dbReference type="Proteomes" id="UP001183643">
    <property type="component" value="Unassembled WGS sequence"/>
</dbReference>
<gene>
    <name evidence="2" type="ORF">J2S41_007162</name>
</gene>
<dbReference type="PANTHER" id="PTHR36222:SF1">
    <property type="entry name" value="SERINE PROTEASE INHIBITOR RV3364C"/>
    <property type="match status" value="1"/>
</dbReference>
<sequence>MSIDAGPDTTAHRFNWLITNFVRGTAGVREAVAVSSDGMLIATSAGLSRADADHLAAIVSGLSSLARSAARRYEFTGLKLIMIEMTSGFLIVSALGGGTCLGVLAVGDCDVALIGYEIALLGERVGDLLTPALIAESRRTLPR</sequence>
<dbReference type="AlphaFoldDB" id="A0AAE3YUZ5"/>
<evidence type="ECO:0000259" key="1">
    <source>
        <dbReference type="SMART" id="SM00960"/>
    </source>
</evidence>
<protein>
    <submittedName>
        <fullName evidence="2">Regulator of Ras-like GTPase activity (Roadblock/LC7/MglB family)</fullName>
    </submittedName>
</protein>
<dbReference type="Pfam" id="PF03259">
    <property type="entry name" value="Robl_LC7"/>
    <property type="match status" value="1"/>
</dbReference>
<accession>A0AAE3YUZ5</accession>
<name>A0AAE3YUZ5_9ACTN</name>
<reference evidence="2" key="1">
    <citation type="submission" date="2023-07" db="EMBL/GenBank/DDBJ databases">
        <title>Sequencing the genomes of 1000 actinobacteria strains.</title>
        <authorList>
            <person name="Klenk H.-P."/>
        </authorList>
    </citation>
    <scope>NUCLEOTIDE SEQUENCE</scope>
    <source>
        <strain evidence="2">DSM 44707</strain>
    </source>
</reference>
<dbReference type="RefSeq" id="WP_310374718.1">
    <property type="nucleotide sequence ID" value="NZ_JAVDYB010000001.1"/>
</dbReference>
<dbReference type="EMBL" id="JAVDYB010000001">
    <property type="protein sequence ID" value="MDR7280384.1"/>
    <property type="molecule type" value="Genomic_DNA"/>
</dbReference>
<dbReference type="InterPro" id="IPR053141">
    <property type="entry name" value="Mycobact_SerProt_Inhib_Rv3364c"/>
</dbReference>
<organism evidence="2 3">
    <name type="scientific">Catenuloplanes atrovinosus</name>
    <dbReference type="NCBI Taxonomy" id="137266"/>
    <lineage>
        <taxon>Bacteria</taxon>
        <taxon>Bacillati</taxon>
        <taxon>Actinomycetota</taxon>
        <taxon>Actinomycetes</taxon>
        <taxon>Micromonosporales</taxon>
        <taxon>Micromonosporaceae</taxon>
        <taxon>Catenuloplanes</taxon>
    </lineage>
</organism>
<proteinExistence type="predicted"/>
<dbReference type="InterPro" id="IPR004942">
    <property type="entry name" value="Roadblock/LAMTOR2_dom"/>
</dbReference>
<evidence type="ECO:0000313" key="2">
    <source>
        <dbReference type="EMBL" id="MDR7280384.1"/>
    </source>
</evidence>
<keyword evidence="3" id="KW-1185">Reference proteome</keyword>
<dbReference type="PANTHER" id="PTHR36222">
    <property type="entry name" value="SERINE PROTEASE INHIBITOR RV3364C"/>
    <property type="match status" value="1"/>
</dbReference>
<evidence type="ECO:0000313" key="3">
    <source>
        <dbReference type="Proteomes" id="UP001183643"/>
    </source>
</evidence>
<dbReference type="SMART" id="SM00960">
    <property type="entry name" value="Robl_LC7"/>
    <property type="match status" value="1"/>
</dbReference>